<organism evidence="2 3">
    <name type="scientific">Paenimyroides baculatum</name>
    <dbReference type="NCBI Taxonomy" id="2608000"/>
    <lineage>
        <taxon>Bacteria</taxon>
        <taxon>Pseudomonadati</taxon>
        <taxon>Bacteroidota</taxon>
        <taxon>Flavobacteriia</taxon>
        <taxon>Flavobacteriales</taxon>
        <taxon>Flavobacteriaceae</taxon>
        <taxon>Paenimyroides</taxon>
    </lineage>
</organism>
<dbReference type="InterPro" id="IPR050273">
    <property type="entry name" value="GppA/Ppx_hydrolase"/>
</dbReference>
<dbReference type="InterPro" id="IPR003695">
    <property type="entry name" value="Ppx_GppA_N"/>
</dbReference>
<dbReference type="PANTHER" id="PTHR30005">
    <property type="entry name" value="EXOPOLYPHOSPHATASE"/>
    <property type="match status" value="1"/>
</dbReference>
<feature type="domain" description="Ppx/GppA phosphatase N-terminal" evidence="1">
    <location>
        <begin position="42"/>
        <end position="290"/>
    </location>
</feature>
<accession>A0A5M6CJQ4</accession>
<dbReference type="Proteomes" id="UP000325141">
    <property type="component" value="Unassembled WGS sequence"/>
</dbReference>
<evidence type="ECO:0000313" key="3">
    <source>
        <dbReference type="Proteomes" id="UP000325141"/>
    </source>
</evidence>
<dbReference type="Gene3D" id="3.30.420.150">
    <property type="entry name" value="Exopolyphosphatase. Domain 2"/>
    <property type="match status" value="1"/>
</dbReference>
<dbReference type="Gene3D" id="3.30.420.40">
    <property type="match status" value="1"/>
</dbReference>
<protein>
    <submittedName>
        <fullName evidence="2">Exopolyphosphatase</fullName>
    </submittedName>
</protein>
<dbReference type="PANTHER" id="PTHR30005:SF0">
    <property type="entry name" value="RETROGRADE REGULATION PROTEIN 2"/>
    <property type="match status" value="1"/>
</dbReference>
<dbReference type="AlphaFoldDB" id="A0A5M6CJQ4"/>
<dbReference type="EMBL" id="VWSG01000005">
    <property type="protein sequence ID" value="KAA5535257.1"/>
    <property type="molecule type" value="Genomic_DNA"/>
</dbReference>
<evidence type="ECO:0000313" key="2">
    <source>
        <dbReference type="EMBL" id="KAA5535257.1"/>
    </source>
</evidence>
<name>A0A5M6CJQ4_9FLAO</name>
<dbReference type="SUPFAM" id="SSF53067">
    <property type="entry name" value="Actin-like ATPase domain"/>
    <property type="match status" value="2"/>
</dbReference>
<gene>
    <name evidence="2" type="ORF">F0460_08045</name>
</gene>
<dbReference type="RefSeq" id="WP_150012046.1">
    <property type="nucleotide sequence ID" value="NZ_VWSG01000005.1"/>
</dbReference>
<proteinExistence type="predicted"/>
<comment type="caution">
    <text evidence="2">The sequence shown here is derived from an EMBL/GenBank/DDBJ whole genome shotgun (WGS) entry which is preliminary data.</text>
</comment>
<reference evidence="2 3" key="1">
    <citation type="submission" date="2019-09" db="EMBL/GenBank/DDBJ databases">
        <title>Genome sequence and assembly of Flavobacterium sp.</title>
        <authorList>
            <person name="Chhetri G."/>
        </authorList>
    </citation>
    <scope>NUCLEOTIDE SEQUENCE [LARGE SCALE GENOMIC DNA]</scope>
    <source>
        <strain evidence="2 3">SNL9</strain>
    </source>
</reference>
<dbReference type="Pfam" id="PF02541">
    <property type="entry name" value="Ppx-GppA"/>
    <property type="match status" value="1"/>
</dbReference>
<dbReference type="CDD" id="cd24006">
    <property type="entry name" value="ASKHA_NBD_PPX_GppA"/>
    <property type="match status" value="1"/>
</dbReference>
<sequence>MIKIKKYAAIDIGSNAMRLLIANVIEEENKPTQFNKSHLIRVPIRLGQDAFTVGEISEESAERMVKAMKAFKLLMDVYQVEQYSACATSAMREAYNGKDLVEEIAKKTGINIDIIEGKTEAAIIANSDLESFIKNDGHYLYVDVGGGSTEFTLFSNGKQIVSKSFKNGTVRLLNNMVTESVWQEIEKWIKTHTADLSNVEIIGSGGNINKIFKMSGKTNDKPLTQTYLVQRFKYLNSLSYEERIYTLGLNTDRADVIIPAIKIYVNAMKWSNAKHIYVPKIGLSDGIVKAMYYKNTKITINKIL</sequence>
<dbReference type="InterPro" id="IPR043129">
    <property type="entry name" value="ATPase_NBD"/>
</dbReference>
<dbReference type="GO" id="GO:0016462">
    <property type="term" value="F:pyrophosphatase activity"/>
    <property type="evidence" value="ECO:0007669"/>
    <property type="project" value="TreeGrafter"/>
</dbReference>
<evidence type="ECO:0000259" key="1">
    <source>
        <dbReference type="Pfam" id="PF02541"/>
    </source>
</evidence>
<keyword evidence="3" id="KW-1185">Reference proteome</keyword>